<evidence type="ECO:0000259" key="1">
    <source>
        <dbReference type="Pfam" id="PF12867"/>
    </source>
</evidence>
<dbReference type="SUPFAM" id="SSF109854">
    <property type="entry name" value="DinB/YfiT-like putative metalloenzymes"/>
    <property type="match status" value="1"/>
</dbReference>
<evidence type="ECO:0000313" key="3">
    <source>
        <dbReference type="Proteomes" id="UP000309488"/>
    </source>
</evidence>
<dbReference type="Proteomes" id="UP000309488">
    <property type="component" value="Unassembled WGS sequence"/>
</dbReference>
<dbReference type="Pfam" id="PF12867">
    <property type="entry name" value="DinB_2"/>
    <property type="match status" value="1"/>
</dbReference>
<accession>A0A4U1CYR2</accession>
<comment type="caution">
    <text evidence="2">The sequence shown here is derived from an EMBL/GenBank/DDBJ whole genome shotgun (WGS) entry which is preliminary data.</text>
</comment>
<dbReference type="AlphaFoldDB" id="A0A4U1CYR2"/>
<sequence length="167" mass="19280">MNQPQTQEYPEWYERYISLVEGDVIEILEKQISDFSNFINNLIEKGDYAYAPGKWTIKELVGHIIDTERIMAFRLTCFARNEKGQIPGFEEDEYVANANFKARSLFSLSEEFAQLRKANMFLIKSLNDEELARSGNANGNLISVKALVYVLAGHIIHHTNVIKERYL</sequence>
<protein>
    <submittedName>
        <fullName evidence="2">DinB family protein</fullName>
    </submittedName>
</protein>
<evidence type="ECO:0000313" key="2">
    <source>
        <dbReference type="EMBL" id="TKC12528.1"/>
    </source>
</evidence>
<feature type="domain" description="DinB-like" evidence="1">
    <location>
        <begin position="30"/>
        <end position="162"/>
    </location>
</feature>
<dbReference type="Gene3D" id="1.20.120.450">
    <property type="entry name" value="dinb family like domain"/>
    <property type="match status" value="1"/>
</dbReference>
<dbReference type="EMBL" id="SWBR01000001">
    <property type="protein sequence ID" value="TKC12528.1"/>
    <property type="molecule type" value="Genomic_DNA"/>
</dbReference>
<dbReference type="RefSeq" id="WP_136838651.1">
    <property type="nucleotide sequence ID" value="NZ_SWBR01000001.1"/>
</dbReference>
<keyword evidence="3" id="KW-1185">Reference proteome</keyword>
<dbReference type="InterPro" id="IPR034660">
    <property type="entry name" value="DinB/YfiT-like"/>
</dbReference>
<gene>
    <name evidence="2" type="ORF">FA048_02615</name>
</gene>
<dbReference type="OrthoDB" id="9793216at2"/>
<name>A0A4U1CYR2_9SPHI</name>
<reference evidence="2 3" key="1">
    <citation type="submission" date="2019-04" db="EMBL/GenBank/DDBJ databases">
        <title>Pedobacter sp. RP-3-22 sp. nov., isolated from Arctic soil.</title>
        <authorList>
            <person name="Dahal R.H."/>
            <person name="Kim D.-U."/>
        </authorList>
    </citation>
    <scope>NUCLEOTIDE SEQUENCE [LARGE SCALE GENOMIC DNA]</scope>
    <source>
        <strain evidence="2 3">RP-3-22</strain>
    </source>
</reference>
<proteinExistence type="predicted"/>
<dbReference type="InterPro" id="IPR024775">
    <property type="entry name" value="DinB-like"/>
</dbReference>
<organism evidence="2 3">
    <name type="scientific">Pedobacter polaris</name>
    <dbReference type="NCBI Taxonomy" id="2571273"/>
    <lineage>
        <taxon>Bacteria</taxon>
        <taxon>Pseudomonadati</taxon>
        <taxon>Bacteroidota</taxon>
        <taxon>Sphingobacteriia</taxon>
        <taxon>Sphingobacteriales</taxon>
        <taxon>Sphingobacteriaceae</taxon>
        <taxon>Pedobacter</taxon>
    </lineage>
</organism>